<dbReference type="Pfam" id="PF02854">
    <property type="entry name" value="MIF4G"/>
    <property type="match status" value="1"/>
</dbReference>
<dbReference type="AlphaFoldDB" id="A0A913ZGZ6"/>
<evidence type="ECO:0000256" key="8">
    <source>
        <dbReference type="ARBA" id="ARBA00022845"/>
    </source>
</evidence>
<keyword evidence="10" id="KW-0007">Acetylation</keyword>
<feature type="compositionally biased region" description="Polar residues" evidence="14">
    <location>
        <begin position="480"/>
        <end position="495"/>
    </location>
</feature>
<dbReference type="InterPro" id="IPR003890">
    <property type="entry name" value="MIF4G-like_typ-3"/>
</dbReference>
<dbReference type="GeneID" id="119723851"/>
<dbReference type="OMA" id="CAPLDIN"/>
<proteinExistence type="inferred from homology"/>
<dbReference type="GO" id="GO:0003743">
    <property type="term" value="F:translation initiation factor activity"/>
    <property type="evidence" value="ECO:0007669"/>
    <property type="project" value="UniProtKB-KW"/>
</dbReference>
<evidence type="ECO:0000256" key="9">
    <source>
        <dbReference type="ARBA" id="ARBA00022917"/>
    </source>
</evidence>
<evidence type="ECO:0000259" key="16">
    <source>
        <dbReference type="PROSITE" id="PS51366"/>
    </source>
</evidence>
<dbReference type="FunFam" id="1.25.40.180:FF:000007">
    <property type="entry name" value="Eukaryotic translation initiation factor 4 gamma 2"/>
    <property type="match status" value="1"/>
</dbReference>
<evidence type="ECO:0000259" key="15">
    <source>
        <dbReference type="PROSITE" id="PS51363"/>
    </source>
</evidence>
<dbReference type="InterPro" id="IPR003891">
    <property type="entry name" value="Initiation_fac_eIF4g_MI"/>
</dbReference>
<dbReference type="PROSITE" id="PS51366">
    <property type="entry name" value="MI"/>
    <property type="match status" value="1"/>
</dbReference>
<dbReference type="PROSITE" id="PS51363">
    <property type="entry name" value="W2"/>
    <property type="match status" value="1"/>
</dbReference>
<feature type="region of interest" description="Disordered" evidence="14">
    <location>
        <begin position="408"/>
        <end position="569"/>
    </location>
</feature>
<dbReference type="EnsemblMetazoa" id="XM_038194766.1">
    <property type="protein sequence ID" value="XP_038050694.1"/>
    <property type="gene ID" value="LOC119723851"/>
</dbReference>
<accession>A0A913ZGZ6</accession>
<dbReference type="PANTHER" id="PTHR23253:SF9">
    <property type="entry name" value="EUKARYOTIC TRANSLATION INITIATION FACTOR 4 GAMMA 2"/>
    <property type="match status" value="1"/>
</dbReference>
<evidence type="ECO:0000256" key="11">
    <source>
        <dbReference type="ARBA" id="ARBA00037759"/>
    </source>
</evidence>
<evidence type="ECO:0000313" key="17">
    <source>
        <dbReference type="EnsemblMetazoa" id="XP_038050694.1"/>
    </source>
</evidence>
<evidence type="ECO:0000256" key="10">
    <source>
        <dbReference type="ARBA" id="ARBA00022990"/>
    </source>
</evidence>
<feature type="compositionally biased region" description="Basic and acidic residues" evidence="14">
    <location>
        <begin position="82"/>
        <end position="91"/>
    </location>
</feature>
<evidence type="ECO:0000256" key="13">
    <source>
        <dbReference type="ARBA" id="ARBA00046720"/>
    </source>
</evidence>
<evidence type="ECO:0000256" key="14">
    <source>
        <dbReference type="SAM" id="MobiDB-lite"/>
    </source>
</evidence>
<dbReference type="Pfam" id="PF02020">
    <property type="entry name" value="W2"/>
    <property type="match status" value="1"/>
</dbReference>
<reference evidence="17" key="1">
    <citation type="submission" date="2022-11" db="UniProtKB">
        <authorList>
            <consortium name="EnsemblMetazoa"/>
        </authorList>
    </citation>
    <scope>IDENTIFICATION</scope>
</reference>
<comment type="similarity">
    <text evidence="1">Belongs to the eukaryotic initiation factor 4G family.</text>
</comment>
<dbReference type="SUPFAM" id="SSF48371">
    <property type="entry name" value="ARM repeat"/>
    <property type="match status" value="3"/>
</dbReference>
<dbReference type="PANTHER" id="PTHR23253">
    <property type="entry name" value="EUKARYOTIC TRANSLATION INITIATION FACTOR 4 GAMMA"/>
    <property type="match status" value="1"/>
</dbReference>
<organism evidence="17 18">
    <name type="scientific">Patiria miniata</name>
    <name type="common">Bat star</name>
    <name type="synonym">Asterina miniata</name>
    <dbReference type="NCBI Taxonomy" id="46514"/>
    <lineage>
        <taxon>Eukaryota</taxon>
        <taxon>Metazoa</taxon>
        <taxon>Echinodermata</taxon>
        <taxon>Eleutherozoa</taxon>
        <taxon>Asterozoa</taxon>
        <taxon>Asteroidea</taxon>
        <taxon>Valvatacea</taxon>
        <taxon>Valvatida</taxon>
        <taxon>Asterinidae</taxon>
        <taxon>Patiria</taxon>
    </lineage>
</organism>
<keyword evidence="7" id="KW-0832">Ubl conjugation</keyword>
<evidence type="ECO:0000256" key="3">
    <source>
        <dbReference type="ARBA" id="ARBA00022491"/>
    </source>
</evidence>
<dbReference type="FunFam" id="1.25.40.180:FF:000061">
    <property type="entry name" value="Eukaryotic translation initiation factor 4 gamma 2"/>
    <property type="match status" value="1"/>
</dbReference>
<comment type="function">
    <text evidence="11">Appears to play a role in the switch from cap-dependent to IRES-mediated translation during mitosis, apoptosis and viral infection. Cleaved by some caspases and viral proteases.</text>
</comment>
<protein>
    <recommendedName>
        <fullName evidence="12">Eukaryotic translation initiation factor 4 gamma 2</fullName>
    </recommendedName>
</protein>
<evidence type="ECO:0000256" key="2">
    <source>
        <dbReference type="ARBA" id="ARBA00022481"/>
    </source>
</evidence>
<feature type="domain" description="W2" evidence="15">
    <location>
        <begin position="742"/>
        <end position="928"/>
    </location>
</feature>
<dbReference type="RefSeq" id="XP_038050694.1">
    <property type="nucleotide sequence ID" value="XM_038194766.1"/>
</dbReference>
<dbReference type="SMART" id="SM00543">
    <property type="entry name" value="MIF4G"/>
    <property type="match status" value="1"/>
</dbReference>
<keyword evidence="4" id="KW-1017">Isopeptide bond</keyword>
<keyword evidence="6" id="KW-0597">Phosphoprotein</keyword>
<comment type="subunit">
    <text evidence="13">Interacts with the serine/threonine protein kinases MKNK1 and MKNK2. Binds EIF4A and EIF3. Interacts with MIF4GD. Interacts with DAZAP2.</text>
</comment>
<dbReference type="Gene3D" id="1.25.40.180">
    <property type="match status" value="3"/>
</dbReference>
<dbReference type="InterPro" id="IPR003307">
    <property type="entry name" value="W2_domain"/>
</dbReference>
<feature type="compositionally biased region" description="Low complexity" evidence="14">
    <location>
        <begin position="408"/>
        <end position="436"/>
    </location>
</feature>
<keyword evidence="5" id="KW-0396">Initiation factor</keyword>
<dbReference type="OrthoDB" id="514777at2759"/>
<dbReference type="CDD" id="cd11559">
    <property type="entry name" value="W2_eIF4G1_like"/>
    <property type="match status" value="1"/>
</dbReference>
<keyword evidence="8" id="KW-0810">Translation regulation</keyword>
<evidence type="ECO:0000256" key="6">
    <source>
        <dbReference type="ARBA" id="ARBA00022553"/>
    </source>
</evidence>
<feature type="compositionally biased region" description="Pro residues" evidence="14">
    <location>
        <begin position="518"/>
        <end position="532"/>
    </location>
</feature>
<evidence type="ECO:0000313" key="18">
    <source>
        <dbReference type="Proteomes" id="UP000887568"/>
    </source>
</evidence>
<dbReference type="Proteomes" id="UP000887568">
    <property type="component" value="Unplaced"/>
</dbReference>
<evidence type="ECO:0000256" key="12">
    <source>
        <dbReference type="ARBA" id="ARBA00040449"/>
    </source>
</evidence>
<sequence>LLHILYSKSGLNQDKVEGPGEVGGASQAFPQRRQQETPRQYPNKSNYHEPVLSNKGSGLRSSSSGTGRTHQRWVPPSSSNRPEYHTNQERHNPIFRRVRGILNKLTPEKFDKLVLELLNVGIDSKVVLKGIILLVFDKALEEPKYSTVYAQLCKRLDEDAPSFEPPGSNIRTFRRLLINKCQDEFENRSQAFAAFDNKNGNLTPDEEEQRHITKHKMLGNIQFIGELGKLEMLHESILHKCIKQLLFKRSSESLREKAEDFECLCKIMNTVGRRLDHDKARSWMDQYFERMSRFSDMPELPARIRFMLQDCLELRRNNWVVRHAAVVQGPRTIRQVHQDAYKDAGMSHDMGRSHGDFFGPLNGDRGLHGAWDSRGGAMSDIFLQDTMSGKVGTGPGTIEMEPYSNFMMQQQQQQQMRNPQRNMDRQNQGNYQGNYNNPPPRLQQQMNQQGMGKEGGGGGYMGQRNNLPGQRENKPPRMTKMNSDQLNLRPNSSSMLLKPQGPSMLPPSTKKTISQPPSLVPPKPNNPPPSSRQPPVDNLQSGFPPLSVKQTTNAERGKQAKKQAPSKEDLLKSMETLMKSYSTSDDLTAAVDGWKDMRVPSEHVAALLCSVMTDALTEGDAERESVKIDLGTQTARCYHISTVIDGFTSLLERSTDLEAEVALVKSHVAGYAARAIVDDVARLADIAKPLESGSYYPLFLLCFQKLHKTKDKEWLVTLFGASKVNMMLMLPEIDQHKERMMDILEDKGLSFLFPLLRVQSDIWKQITTEPNPSALYKWIKDNIPAKLHTDKGFINALATSIIKFVTSQTTLAEGVDPTAPPDKTLLDKEKALLEKFKAVLQKFVHESVALQLSALYALQVHCYNSGFPKGMLLRFFVNFYNLEVIEEEAFLKWKEDISDEHPGKGKALFQVNQWLTWLATAEEEEDSEDEDLDQ</sequence>
<keyword evidence="2" id="KW-0488">Methylation</keyword>
<keyword evidence="18" id="KW-1185">Reference proteome</keyword>
<feature type="region of interest" description="Disordered" evidence="14">
    <location>
        <begin position="8"/>
        <end position="91"/>
    </location>
</feature>
<evidence type="ECO:0000256" key="7">
    <source>
        <dbReference type="ARBA" id="ARBA00022843"/>
    </source>
</evidence>
<evidence type="ECO:0000256" key="4">
    <source>
        <dbReference type="ARBA" id="ARBA00022499"/>
    </source>
</evidence>
<dbReference type="GO" id="GO:0003729">
    <property type="term" value="F:mRNA binding"/>
    <property type="evidence" value="ECO:0007669"/>
    <property type="project" value="TreeGrafter"/>
</dbReference>
<dbReference type="InterPro" id="IPR016024">
    <property type="entry name" value="ARM-type_fold"/>
</dbReference>
<dbReference type="SMART" id="SM00515">
    <property type="entry name" value="eIF5C"/>
    <property type="match status" value="1"/>
</dbReference>
<keyword evidence="3" id="KW-0678">Repressor</keyword>
<keyword evidence="9" id="KW-0648">Protein biosynthesis</keyword>
<feature type="compositionally biased region" description="Gly residues" evidence="14">
    <location>
        <begin position="452"/>
        <end position="461"/>
    </location>
</feature>
<evidence type="ECO:0000256" key="1">
    <source>
        <dbReference type="ARBA" id="ARBA00005775"/>
    </source>
</evidence>
<feature type="domain" description="MI" evidence="16">
    <location>
        <begin position="569"/>
        <end position="691"/>
    </location>
</feature>
<dbReference type="GO" id="GO:0016281">
    <property type="term" value="C:eukaryotic translation initiation factor 4F complex"/>
    <property type="evidence" value="ECO:0007669"/>
    <property type="project" value="TreeGrafter"/>
</dbReference>
<dbReference type="GO" id="GO:0006417">
    <property type="term" value="P:regulation of translation"/>
    <property type="evidence" value="ECO:0007669"/>
    <property type="project" value="UniProtKB-KW"/>
</dbReference>
<feature type="compositionally biased region" description="Low complexity" evidence="14">
    <location>
        <begin position="56"/>
        <end position="68"/>
    </location>
</feature>
<evidence type="ECO:0000256" key="5">
    <source>
        <dbReference type="ARBA" id="ARBA00022540"/>
    </source>
</evidence>
<name>A0A913ZGZ6_PATMI</name>